<evidence type="ECO:0000256" key="1">
    <source>
        <dbReference type="SAM" id="MobiDB-lite"/>
    </source>
</evidence>
<proteinExistence type="predicted"/>
<dbReference type="SUPFAM" id="SSF81383">
    <property type="entry name" value="F-box domain"/>
    <property type="match status" value="1"/>
</dbReference>
<protein>
    <recommendedName>
        <fullName evidence="2">F-box domain-containing protein</fullName>
    </recommendedName>
</protein>
<dbReference type="AlphaFoldDB" id="A0A6G1LDG1"/>
<sequence length="376" mass="43246">MEPKTTQEKRSMHHLKSQEKPESPSRLLCTNVQTFLTTSLGKVARILSGTLNKCHSQETTSPLLSLPDEIWLIVMPHLNPVDQLSLRQSCRKFFSFCTSADMYLVRAEEDYRRDWLRLIGRDWYNQAMQLEAGTVAPRQRRQQLQRLLRNRVACAGCNTVHVGFAFQPWEHRKDGTQRQCYRSQKKLLSLHGGRLNLNYAELCRMLANKPSGMSYRSRTIGTSPNYSTMEISLHSRAEAGRSVTWLHIEEQHHLREPPSPHDRLCAYLEALRSLAIRLCSHVTPVSSFRLIDMLSNYLRRERSSGVQWWDTADRRRCRDCGMVYWFEPGGREGDDGGSWIVLKTQRCLVWPLAGADDAAWTAASADISGFGDYKPF</sequence>
<feature type="domain" description="F-box" evidence="2">
    <location>
        <begin position="60"/>
        <end position="107"/>
    </location>
</feature>
<evidence type="ECO:0000313" key="3">
    <source>
        <dbReference type="EMBL" id="KAF2770981.1"/>
    </source>
</evidence>
<feature type="region of interest" description="Disordered" evidence="1">
    <location>
        <begin position="1"/>
        <end position="24"/>
    </location>
</feature>
<evidence type="ECO:0000259" key="2">
    <source>
        <dbReference type="PROSITE" id="PS50181"/>
    </source>
</evidence>
<organism evidence="3 4">
    <name type="scientific">Teratosphaeria nubilosa</name>
    <dbReference type="NCBI Taxonomy" id="161662"/>
    <lineage>
        <taxon>Eukaryota</taxon>
        <taxon>Fungi</taxon>
        <taxon>Dikarya</taxon>
        <taxon>Ascomycota</taxon>
        <taxon>Pezizomycotina</taxon>
        <taxon>Dothideomycetes</taxon>
        <taxon>Dothideomycetidae</taxon>
        <taxon>Mycosphaerellales</taxon>
        <taxon>Teratosphaeriaceae</taxon>
        <taxon>Teratosphaeria</taxon>
    </lineage>
</organism>
<dbReference type="Pfam" id="PF00646">
    <property type="entry name" value="F-box"/>
    <property type="match status" value="1"/>
</dbReference>
<reference evidence="3" key="1">
    <citation type="journal article" date="2020" name="Stud. Mycol.">
        <title>101 Dothideomycetes genomes: a test case for predicting lifestyles and emergence of pathogens.</title>
        <authorList>
            <person name="Haridas S."/>
            <person name="Albert R."/>
            <person name="Binder M."/>
            <person name="Bloem J."/>
            <person name="Labutti K."/>
            <person name="Salamov A."/>
            <person name="Andreopoulos B."/>
            <person name="Baker S."/>
            <person name="Barry K."/>
            <person name="Bills G."/>
            <person name="Bluhm B."/>
            <person name="Cannon C."/>
            <person name="Castanera R."/>
            <person name="Culley D."/>
            <person name="Daum C."/>
            <person name="Ezra D."/>
            <person name="Gonzalez J."/>
            <person name="Henrissat B."/>
            <person name="Kuo A."/>
            <person name="Liang C."/>
            <person name="Lipzen A."/>
            <person name="Lutzoni F."/>
            <person name="Magnuson J."/>
            <person name="Mondo S."/>
            <person name="Nolan M."/>
            <person name="Ohm R."/>
            <person name="Pangilinan J."/>
            <person name="Park H.-J."/>
            <person name="Ramirez L."/>
            <person name="Alfaro M."/>
            <person name="Sun H."/>
            <person name="Tritt A."/>
            <person name="Yoshinaga Y."/>
            <person name="Zwiers L.-H."/>
            <person name="Turgeon B."/>
            <person name="Goodwin S."/>
            <person name="Spatafora J."/>
            <person name="Crous P."/>
            <person name="Grigoriev I."/>
        </authorList>
    </citation>
    <scope>NUCLEOTIDE SEQUENCE</scope>
    <source>
        <strain evidence="3">CBS 116005</strain>
    </source>
</reference>
<dbReference type="OrthoDB" id="10642483at2759"/>
<name>A0A6G1LDG1_9PEZI</name>
<evidence type="ECO:0000313" key="4">
    <source>
        <dbReference type="Proteomes" id="UP000799436"/>
    </source>
</evidence>
<dbReference type="CDD" id="cd09917">
    <property type="entry name" value="F-box_SF"/>
    <property type="match status" value="1"/>
</dbReference>
<dbReference type="EMBL" id="ML995822">
    <property type="protein sequence ID" value="KAF2770981.1"/>
    <property type="molecule type" value="Genomic_DNA"/>
</dbReference>
<accession>A0A6G1LDG1</accession>
<dbReference type="InterPro" id="IPR001810">
    <property type="entry name" value="F-box_dom"/>
</dbReference>
<dbReference type="PROSITE" id="PS50181">
    <property type="entry name" value="FBOX"/>
    <property type="match status" value="1"/>
</dbReference>
<keyword evidence="4" id="KW-1185">Reference proteome</keyword>
<gene>
    <name evidence="3" type="ORF">EJ03DRAFT_51731</name>
</gene>
<feature type="compositionally biased region" description="Basic and acidic residues" evidence="1">
    <location>
        <begin position="1"/>
        <end position="23"/>
    </location>
</feature>
<dbReference type="InterPro" id="IPR036047">
    <property type="entry name" value="F-box-like_dom_sf"/>
</dbReference>
<dbReference type="Proteomes" id="UP000799436">
    <property type="component" value="Unassembled WGS sequence"/>
</dbReference>